<protein>
    <submittedName>
        <fullName evidence="9">Acyl-CoA dehydrogenase</fullName>
        <ecNumber evidence="9">1.3.8.7</ecNumber>
    </submittedName>
</protein>
<dbReference type="InterPro" id="IPR037069">
    <property type="entry name" value="AcylCoA_DH/ox_N_sf"/>
</dbReference>
<dbReference type="GO" id="GO:0070991">
    <property type="term" value="F:medium-chain fatty acyl-CoA dehydrogenase activity"/>
    <property type="evidence" value="ECO:0007669"/>
    <property type="project" value="UniProtKB-EC"/>
</dbReference>
<evidence type="ECO:0000313" key="10">
    <source>
        <dbReference type="Proteomes" id="UP000532440"/>
    </source>
</evidence>
<comment type="similarity">
    <text evidence="2">Belongs to the acyl-CoA dehydrogenase family.</text>
</comment>
<dbReference type="Gene3D" id="1.10.540.10">
    <property type="entry name" value="Acyl-CoA dehydrogenase/oxidase, N-terminal domain"/>
    <property type="match status" value="1"/>
</dbReference>
<dbReference type="Gene3D" id="1.20.140.10">
    <property type="entry name" value="Butyryl-CoA Dehydrogenase, subunit A, domain 3"/>
    <property type="match status" value="1"/>
</dbReference>
<dbReference type="Pfam" id="PF02770">
    <property type="entry name" value="Acyl-CoA_dh_M"/>
    <property type="match status" value="1"/>
</dbReference>
<dbReference type="Pfam" id="PF00441">
    <property type="entry name" value="Acyl-CoA_dh_1"/>
    <property type="match status" value="1"/>
</dbReference>
<feature type="domain" description="Acyl-CoA dehydrogenase/oxidase C-terminal" evidence="6">
    <location>
        <begin position="256"/>
        <end position="405"/>
    </location>
</feature>
<dbReference type="CDD" id="cd00567">
    <property type="entry name" value="ACAD"/>
    <property type="match status" value="1"/>
</dbReference>
<feature type="domain" description="Acyl-CoA oxidase/dehydrogenase middle" evidence="7">
    <location>
        <begin position="146"/>
        <end position="228"/>
    </location>
</feature>
<dbReference type="InterPro" id="IPR006091">
    <property type="entry name" value="Acyl-CoA_Oxase/DH_mid-dom"/>
</dbReference>
<dbReference type="InterPro" id="IPR009075">
    <property type="entry name" value="AcylCo_DH/oxidase_C"/>
</dbReference>
<evidence type="ECO:0000259" key="7">
    <source>
        <dbReference type="Pfam" id="PF02770"/>
    </source>
</evidence>
<dbReference type="Proteomes" id="UP000532440">
    <property type="component" value="Unassembled WGS sequence"/>
</dbReference>
<evidence type="ECO:0000313" key="9">
    <source>
        <dbReference type="EMBL" id="MBB5272707.1"/>
    </source>
</evidence>
<dbReference type="Pfam" id="PF02771">
    <property type="entry name" value="Acyl-CoA_dh_N"/>
    <property type="match status" value="1"/>
</dbReference>
<dbReference type="InterPro" id="IPR046373">
    <property type="entry name" value="Acyl-CoA_Oxase/DH_mid-dom_sf"/>
</dbReference>
<keyword evidence="3" id="KW-0285">Flavoprotein</keyword>
<feature type="domain" description="Acyl-CoA dehydrogenase/oxidase N-terminal" evidence="8">
    <location>
        <begin position="61"/>
        <end position="142"/>
    </location>
</feature>
<dbReference type="PIRSF" id="PIRSF016578">
    <property type="entry name" value="HsaA"/>
    <property type="match status" value="1"/>
</dbReference>
<evidence type="ECO:0000256" key="2">
    <source>
        <dbReference type="ARBA" id="ARBA00009347"/>
    </source>
</evidence>
<keyword evidence="5 9" id="KW-0560">Oxidoreductase</keyword>
<comment type="caution">
    <text evidence="9">The sequence shown here is derived from an EMBL/GenBank/DDBJ whole genome shotgun (WGS) entry which is preliminary data.</text>
</comment>
<name>A0A7W8HIX0_9BURK</name>
<dbReference type="PANTHER" id="PTHR43884">
    <property type="entry name" value="ACYL-COA DEHYDROGENASE"/>
    <property type="match status" value="1"/>
</dbReference>
<dbReference type="FunFam" id="2.40.110.10:FF:000002">
    <property type="entry name" value="Acyl-CoA dehydrogenase fadE12"/>
    <property type="match status" value="1"/>
</dbReference>
<accession>A0A7W8HIX0</accession>
<sequence>MPAIAYEYPPDISAIRDGLERFVRTEVIQRHHDNAALLENPHRCFDADGRYSAPVLELIGEVRRASARAGYYAMCAPESIGGQGLGHVAWFAGWERVFHLCGGQYWLGLSALSHWAFGPSPVLTELTPQARERFLPGLMSGETTMCFGMSEPGAGSDAMMMQTRATPDGEGWRISGSKIWTTNSPYADFCIVFAVTDPEAAAQRRGGISAFLVPTSSPGFVVQRVIRMWDSAGGNEAVLHFDDIRVEPWQLVGRPGKGFSIAMLGVNLGRIYNSARSVGTARWALEKAFDYVKVREAFGSTLSEYQGVTFPLAEAAMQVHAAHLMALNVSQLLDRGLPARKELSMTKAFATQMCTQAIDRAMQAHGAMGMTAEMHLAEAYHALRLVQIADGSNEILRRTIAKEMLAGDLEL</sequence>
<dbReference type="RefSeq" id="WP_183968496.1">
    <property type="nucleotide sequence ID" value="NZ_BAABEW010000012.1"/>
</dbReference>
<keyword evidence="4" id="KW-0274">FAD</keyword>
<evidence type="ECO:0000259" key="6">
    <source>
        <dbReference type="Pfam" id="PF00441"/>
    </source>
</evidence>
<dbReference type="AlphaFoldDB" id="A0A7W8HIX0"/>
<evidence type="ECO:0000259" key="8">
    <source>
        <dbReference type="Pfam" id="PF02771"/>
    </source>
</evidence>
<gene>
    <name evidence="9" type="ORF">HNQ70_002730</name>
</gene>
<dbReference type="SUPFAM" id="SSF47203">
    <property type="entry name" value="Acyl-CoA dehydrogenase C-terminal domain-like"/>
    <property type="match status" value="1"/>
</dbReference>
<evidence type="ECO:0000256" key="3">
    <source>
        <dbReference type="ARBA" id="ARBA00022630"/>
    </source>
</evidence>
<reference evidence="9 10" key="1">
    <citation type="submission" date="2020-08" db="EMBL/GenBank/DDBJ databases">
        <title>Genomic Encyclopedia of Type Strains, Phase IV (KMG-IV): sequencing the most valuable type-strain genomes for metagenomic binning, comparative biology and taxonomic classification.</title>
        <authorList>
            <person name="Goeker M."/>
        </authorList>
    </citation>
    <scope>NUCLEOTIDE SEQUENCE [LARGE SCALE GENOMIC DNA]</scope>
    <source>
        <strain evidence="9 10">DSM 29781</strain>
    </source>
</reference>
<dbReference type="InterPro" id="IPR036250">
    <property type="entry name" value="AcylCo_DH-like_C"/>
</dbReference>
<keyword evidence="10" id="KW-1185">Reference proteome</keyword>
<comment type="cofactor">
    <cofactor evidence="1">
        <name>FAD</name>
        <dbReference type="ChEBI" id="CHEBI:57692"/>
    </cofactor>
</comment>
<dbReference type="EC" id="1.3.8.7" evidence="9"/>
<dbReference type="Gene3D" id="2.40.110.10">
    <property type="entry name" value="Butyryl-CoA Dehydrogenase, subunit A, domain 2"/>
    <property type="match status" value="1"/>
</dbReference>
<dbReference type="PANTHER" id="PTHR43884:SF12">
    <property type="entry name" value="ISOVALERYL-COA DEHYDROGENASE, MITOCHONDRIAL-RELATED"/>
    <property type="match status" value="1"/>
</dbReference>
<dbReference type="EMBL" id="JACHGB010000005">
    <property type="protein sequence ID" value="MBB5272707.1"/>
    <property type="molecule type" value="Genomic_DNA"/>
</dbReference>
<evidence type="ECO:0000256" key="5">
    <source>
        <dbReference type="ARBA" id="ARBA00023002"/>
    </source>
</evidence>
<dbReference type="SUPFAM" id="SSF56645">
    <property type="entry name" value="Acyl-CoA dehydrogenase NM domain-like"/>
    <property type="match status" value="1"/>
</dbReference>
<evidence type="ECO:0000256" key="1">
    <source>
        <dbReference type="ARBA" id="ARBA00001974"/>
    </source>
</evidence>
<organism evidence="9 10">
    <name type="scientific">Quisquiliibacterium transsilvanicum</name>
    <dbReference type="NCBI Taxonomy" id="1549638"/>
    <lineage>
        <taxon>Bacteria</taxon>
        <taxon>Pseudomonadati</taxon>
        <taxon>Pseudomonadota</taxon>
        <taxon>Betaproteobacteria</taxon>
        <taxon>Burkholderiales</taxon>
        <taxon>Burkholderiaceae</taxon>
        <taxon>Quisquiliibacterium</taxon>
    </lineage>
</organism>
<dbReference type="GO" id="GO:0050660">
    <property type="term" value="F:flavin adenine dinucleotide binding"/>
    <property type="evidence" value="ECO:0007669"/>
    <property type="project" value="InterPro"/>
</dbReference>
<dbReference type="InterPro" id="IPR009100">
    <property type="entry name" value="AcylCoA_DH/oxidase_NM_dom_sf"/>
</dbReference>
<dbReference type="InterPro" id="IPR013786">
    <property type="entry name" value="AcylCoA_DH/ox_N"/>
</dbReference>
<proteinExistence type="inferred from homology"/>
<evidence type="ECO:0000256" key="4">
    <source>
        <dbReference type="ARBA" id="ARBA00022827"/>
    </source>
</evidence>